<dbReference type="AlphaFoldDB" id="A0A9W9ZWB7"/>
<dbReference type="PANTHER" id="PTHR46858:SF5">
    <property type="entry name" value="E3 UBIQUITIN-PROTEIN LIGASE APD1-RELATED"/>
    <property type="match status" value="1"/>
</dbReference>
<feature type="region of interest" description="Disordered" evidence="5">
    <location>
        <begin position="762"/>
        <end position="799"/>
    </location>
</feature>
<proteinExistence type="predicted"/>
<feature type="compositionally biased region" description="Basic and acidic residues" evidence="5">
    <location>
        <begin position="703"/>
        <end position="716"/>
    </location>
</feature>
<keyword evidence="6" id="KW-1133">Transmembrane helix</keyword>
<dbReference type="InterPro" id="IPR001841">
    <property type="entry name" value="Znf_RING"/>
</dbReference>
<dbReference type="PROSITE" id="PS50089">
    <property type="entry name" value="ZF_RING_2"/>
    <property type="match status" value="1"/>
</dbReference>
<dbReference type="InterPro" id="IPR013083">
    <property type="entry name" value="Znf_RING/FYVE/PHD"/>
</dbReference>
<feature type="region of interest" description="Disordered" evidence="5">
    <location>
        <begin position="404"/>
        <end position="512"/>
    </location>
</feature>
<evidence type="ECO:0000313" key="9">
    <source>
        <dbReference type="EMBL" id="KAJ7389092.1"/>
    </source>
</evidence>
<keyword evidence="1 4" id="KW-0479">Metal-binding</keyword>
<feature type="region of interest" description="Disordered" evidence="5">
    <location>
        <begin position="105"/>
        <end position="138"/>
    </location>
</feature>
<feature type="compositionally biased region" description="Basic and acidic residues" evidence="5">
    <location>
        <begin position="105"/>
        <end position="119"/>
    </location>
</feature>
<feature type="region of interest" description="Disordered" evidence="5">
    <location>
        <begin position="59"/>
        <end position="81"/>
    </location>
</feature>
<dbReference type="InterPro" id="IPR017907">
    <property type="entry name" value="Znf_RING_CS"/>
</dbReference>
<evidence type="ECO:0000256" key="1">
    <source>
        <dbReference type="ARBA" id="ARBA00022723"/>
    </source>
</evidence>
<dbReference type="PANTHER" id="PTHR46858">
    <property type="entry name" value="OS05G0521000 PROTEIN"/>
    <property type="match status" value="1"/>
</dbReference>
<dbReference type="SMART" id="SM00184">
    <property type="entry name" value="RING"/>
    <property type="match status" value="1"/>
</dbReference>
<feature type="region of interest" description="Disordered" evidence="5">
    <location>
        <begin position="834"/>
        <end position="865"/>
    </location>
</feature>
<sequence>MIQGFVYNLQKPGNIYTSSGYGVQDLEVFVETFFILKLILALLVLSLLMYTTKHYYGAKSSLNPKGQQGDPNCDSTAVQNKPVKNRRRADIAPRFQRSFDRNFEKGFRGRDLPENRRPCPTENRTPSDAPEKPECESEDWEKIVHLAEQSPDANGECENADTTSAVEEVKVVKRRNRAVRNNGPDKSLDTTRTVEQVKDAKWCNKGSRSNGPDVDRAPSPRLNDRAPSPRVNDRAPSPRVNDCENTDFVKRRNKVLRCHGPESGGGPPRRILDRNESSHSCSPVSEQDTYVKRSNRVVTSRHVNDISKNPGVVEQGVKCHNKVTVTSRHANGIGKNAESSSSMEEVKTVERHNRVVTSRHANNISENPPAVKEVKDVKNSSGCSSKLIRDSVCLVVEENNVSWDHTTERNRNRPRPAHNGDDSLGKDCVNGFEGVAKQNAKRSGETQKQNPFADKVKRHPVATVTELKENTSQSQPSEGHAKNRSPDNFPDEFLARQRGNTNRDSTAVENKPVKTRRRADIAPRFQRSFDRNFEKGFRARDFPENHRPCPTENRTPSHEPVKPECESEDWEKTVHLAEQSPADRIRTMDRNDENGSCENASTADKSETLQIQTKISAQTAKDIESLMKRVEFRPAVIQETHTSTPDGHIEIDPEVRERIANPKHPVRMPEKPFENLSYHDSTRQGTYSRGPSTSRVNGLFGRQWRETIEREQSRAEAEEDKQDEGDRMMIRDNICPTFMIWGVCHRGDRCELRHPSYRYVERPAKRTAPSPEPKPEPKPEPEPEPDPVTYEEPKPRNPNSYAAILEKTKSPTEAEEFFNYGLFTEPEGSLEEAWPTLGAPRQGRNTKAPKARQPKSTTQKGPWNLDERSKATVDPLQLASDEIIADSLQSDEYSQLNEYHEDYYNYDNYYNYYPDQDVHTNEEEYYGQVEEDTNAENDNSFEDAHLETKVGHVEQFNSTNSSPVIIDNNTETIEDTVAPKIPTSSTCDICMDRPKDATLVCGHRYCYQCALQMRVDERVCAICRRCIVSVIKTYN</sequence>
<feature type="compositionally biased region" description="Basic and acidic residues" evidence="5">
    <location>
        <begin position="129"/>
        <end position="138"/>
    </location>
</feature>
<dbReference type="GO" id="GO:0008270">
    <property type="term" value="F:zinc ion binding"/>
    <property type="evidence" value="ECO:0007669"/>
    <property type="project" value="UniProtKB-KW"/>
</dbReference>
<feature type="transmembrane region" description="Helical" evidence="6">
    <location>
        <begin position="28"/>
        <end position="50"/>
    </location>
</feature>
<evidence type="ECO:0000256" key="5">
    <source>
        <dbReference type="SAM" id="MobiDB-lite"/>
    </source>
</evidence>
<feature type="region of interest" description="Disordered" evidence="5">
    <location>
        <begin position="665"/>
        <end position="725"/>
    </location>
</feature>
<feature type="compositionally biased region" description="Polar residues" evidence="5">
    <location>
        <begin position="683"/>
        <end position="696"/>
    </location>
</feature>
<organism evidence="9 10">
    <name type="scientific">Desmophyllum pertusum</name>
    <dbReference type="NCBI Taxonomy" id="174260"/>
    <lineage>
        <taxon>Eukaryota</taxon>
        <taxon>Metazoa</taxon>
        <taxon>Cnidaria</taxon>
        <taxon>Anthozoa</taxon>
        <taxon>Hexacorallia</taxon>
        <taxon>Scleractinia</taxon>
        <taxon>Caryophylliina</taxon>
        <taxon>Caryophylliidae</taxon>
        <taxon>Desmophyllum</taxon>
    </lineage>
</organism>
<evidence type="ECO:0000259" key="8">
    <source>
        <dbReference type="PROSITE" id="PS50103"/>
    </source>
</evidence>
<dbReference type="EMBL" id="MU825441">
    <property type="protein sequence ID" value="KAJ7389092.1"/>
    <property type="molecule type" value="Genomic_DNA"/>
</dbReference>
<feature type="compositionally biased region" description="Polar residues" evidence="5">
    <location>
        <begin position="278"/>
        <end position="288"/>
    </location>
</feature>
<feature type="domain" description="RING-type" evidence="7">
    <location>
        <begin position="987"/>
        <end position="1024"/>
    </location>
</feature>
<dbReference type="OrthoDB" id="5990090at2759"/>
<evidence type="ECO:0000313" key="10">
    <source>
        <dbReference type="Proteomes" id="UP001163046"/>
    </source>
</evidence>
<feature type="compositionally biased region" description="Polar residues" evidence="5">
    <location>
        <begin position="60"/>
        <end position="79"/>
    </location>
</feature>
<dbReference type="PROSITE" id="PS00518">
    <property type="entry name" value="ZF_RING_1"/>
    <property type="match status" value="1"/>
</dbReference>
<evidence type="ECO:0000256" key="4">
    <source>
        <dbReference type="PROSITE-ProRule" id="PRU00723"/>
    </source>
</evidence>
<keyword evidence="6" id="KW-0472">Membrane</keyword>
<protein>
    <submittedName>
        <fullName evidence="9">Uncharacterized protein</fullName>
    </submittedName>
</protein>
<gene>
    <name evidence="9" type="ORF">OS493_033675</name>
</gene>
<dbReference type="SUPFAM" id="SSF57850">
    <property type="entry name" value="RING/U-box"/>
    <property type="match status" value="1"/>
</dbReference>
<name>A0A9W9ZWB7_9CNID</name>
<dbReference type="Proteomes" id="UP001163046">
    <property type="component" value="Unassembled WGS sequence"/>
</dbReference>
<feature type="region of interest" description="Disordered" evidence="5">
    <location>
        <begin position="168"/>
        <end position="290"/>
    </location>
</feature>
<dbReference type="GO" id="GO:0016567">
    <property type="term" value="P:protein ubiquitination"/>
    <property type="evidence" value="ECO:0007669"/>
    <property type="project" value="TreeGrafter"/>
</dbReference>
<keyword evidence="10" id="KW-1185">Reference proteome</keyword>
<dbReference type="PROSITE" id="PS50103">
    <property type="entry name" value="ZF_C3H1"/>
    <property type="match status" value="1"/>
</dbReference>
<keyword evidence="6" id="KW-0812">Transmembrane</keyword>
<feature type="domain" description="C3H1-type" evidence="8">
    <location>
        <begin position="729"/>
        <end position="757"/>
    </location>
</feature>
<evidence type="ECO:0000256" key="2">
    <source>
        <dbReference type="ARBA" id="ARBA00022771"/>
    </source>
</evidence>
<dbReference type="GO" id="GO:0061630">
    <property type="term" value="F:ubiquitin protein ligase activity"/>
    <property type="evidence" value="ECO:0007669"/>
    <property type="project" value="TreeGrafter"/>
</dbReference>
<keyword evidence="2 4" id="KW-0863">Zinc-finger</keyword>
<dbReference type="Pfam" id="PF13920">
    <property type="entry name" value="zf-C3HC4_3"/>
    <property type="match status" value="1"/>
</dbReference>
<dbReference type="Gene3D" id="3.30.40.10">
    <property type="entry name" value="Zinc/RING finger domain, C3HC4 (zinc finger)"/>
    <property type="match status" value="1"/>
</dbReference>
<feature type="compositionally biased region" description="Polar residues" evidence="5">
    <location>
        <begin position="498"/>
        <end position="508"/>
    </location>
</feature>
<comment type="caution">
    <text evidence="9">The sequence shown here is derived from an EMBL/GenBank/DDBJ whole genome shotgun (WGS) entry which is preliminary data.</text>
</comment>
<reference evidence="9" key="1">
    <citation type="submission" date="2023-01" db="EMBL/GenBank/DDBJ databases">
        <title>Genome assembly of the deep-sea coral Lophelia pertusa.</title>
        <authorList>
            <person name="Herrera S."/>
            <person name="Cordes E."/>
        </authorList>
    </citation>
    <scope>NUCLEOTIDE SEQUENCE</scope>
    <source>
        <strain evidence="9">USNM1676648</strain>
        <tissue evidence="9">Polyp</tissue>
    </source>
</reference>
<dbReference type="InterPro" id="IPR000571">
    <property type="entry name" value="Znf_CCCH"/>
</dbReference>
<evidence type="ECO:0000259" key="7">
    <source>
        <dbReference type="PROSITE" id="PS50089"/>
    </source>
</evidence>
<feature type="compositionally biased region" description="Basic and acidic residues" evidence="5">
    <location>
        <begin position="213"/>
        <end position="224"/>
    </location>
</feature>
<accession>A0A9W9ZWB7</accession>
<evidence type="ECO:0000256" key="6">
    <source>
        <dbReference type="SAM" id="Phobius"/>
    </source>
</evidence>
<feature type="zinc finger region" description="C3H1-type" evidence="4">
    <location>
        <begin position="729"/>
        <end position="757"/>
    </location>
</feature>
<keyword evidence="3 4" id="KW-0862">Zinc</keyword>
<evidence type="ECO:0000256" key="3">
    <source>
        <dbReference type="ARBA" id="ARBA00022833"/>
    </source>
</evidence>
<feature type="region of interest" description="Disordered" evidence="5">
    <location>
        <begin position="537"/>
        <end position="571"/>
    </location>
</feature>